<dbReference type="Ensembl" id="ENSCCNT00000028655.1">
    <property type="protein sequence ID" value="ENSCCNP00000022364.1"/>
    <property type="gene ID" value="ENSCCNG00000022015.1"/>
</dbReference>
<accession>A0A8C0ZVE2</accession>
<protein>
    <recommendedName>
        <fullName evidence="1">Argonaute linker 1 domain-containing protein</fullName>
    </recommendedName>
</protein>
<feature type="domain" description="Argonaute linker 1" evidence="1">
    <location>
        <begin position="164"/>
        <end position="210"/>
    </location>
</feature>
<dbReference type="Gene3D" id="2.170.260.10">
    <property type="entry name" value="paz domain"/>
    <property type="match status" value="1"/>
</dbReference>
<dbReference type="SMART" id="SM01163">
    <property type="entry name" value="DUF1785"/>
    <property type="match status" value="1"/>
</dbReference>
<dbReference type="PANTHER" id="PTHR22891">
    <property type="entry name" value="EUKARYOTIC TRANSLATION INITIATION FACTOR 2C"/>
    <property type="match status" value="1"/>
</dbReference>
<evidence type="ECO:0000259" key="1">
    <source>
        <dbReference type="SMART" id="SM01163"/>
    </source>
</evidence>
<dbReference type="SUPFAM" id="SSF101690">
    <property type="entry name" value="PAZ domain"/>
    <property type="match status" value="1"/>
</dbReference>
<reference evidence="2" key="1">
    <citation type="submission" date="2023-09" db="UniProtKB">
        <authorList>
            <consortium name="Ensembl"/>
        </authorList>
    </citation>
    <scope>IDENTIFICATION</scope>
</reference>
<sequence length="251" mass="28629">MHICLFISLGPPASLFQPPRRPGLGTVGKPIRLLANHFQVQIPKIDVYHYDVDIKPEKRPRRVNREVVDTMVRHFKMQIFGDRQPGYDGKRNMYTAHPLPIGRDRVTLPGEGKDQTFKVSVQWVSVVSLQLLLEALAGHLNEVPDDSVQALDVITRHLPSMRYTPVGRSFFSPPESYYHPLGGGREVWVGFISPTLPLCLLVSATAFYRAQPIIEFMCEVLDIQNINEQTKPLTDSQRVKFTKEIRGRYLQ</sequence>
<dbReference type="AlphaFoldDB" id="A0A8C0ZVE2"/>
<dbReference type="Pfam" id="PF08699">
    <property type="entry name" value="ArgoL1"/>
    <property type="match status" value="1"/>
</dbReference>
<dbReference type="Pfam" id="PF16486">
    <property type="entry name" value="ArgoN"/>
    <property type="match status" value="1"/>
</dbReference>
<evidence type="ECO:0000313" key="2">
    <source>
        <dbReference type="Ensembl" id="ENSCCNP00000022364.1"/>
    </source>
</evidence>
<organism evidence="2">
    <name type="scientific">Castor canadensis</name>
    <name type="common">American beaver</name>
    <dbReference type="NCBI Taxonomy" id="51338"/>
    <lineage>
        <taxon>Eukaryota</taxon>
        <taxon>Metazoa</taxon>
        <taxon>Chordata</taxon>
        <taxon>Craniata</taxon>
        <taxon>Vertebrata</taxon>
        <taxon>Euteleostomi</taxon>
        <taxon>Mammalia</taxon>
        <taxon>Eutheria</taxon>
        <taxon>Euarchontoglires</taxon>
        <taxon>Glires</taxon>
        <taxon>Rodentia</taxon>
        <taxon>Castorimorpha</taxon>
        <taxon>Castoridae</taxon>
        <taxon>Castor</taxon>
    </lineage>
</organism>
<dbReference type="InterPro" id="IPR032474">
    <property type="entry name" value="Argonaute_N"/>
</dbReference>
<gene>
    <name evidence="2" type="primary">Ago4</name>
</gene>
<name>A0A8C0ZVE2_CASCN</name>
<dbReference type="InterPro" id="IPR014811">
    <property type="entry name" value="ArgoL1"/>
</dbReference>
<proteinExistence type="predicted"/>
<dbReference type="InterPro" id="IPR036085">
    <property type="entry name" value="PAZ_dom_sf"/>
</dbReference>